<keyword evidence="6 9" id="KW-0057">Aromatic amino acid biosynthesis</keyword>
<evidence type="ECO:0000256" key="8">
    <source>
        <dbReference type="ARBA" id="ARBA00061188"/>
    </source>
</evidence>
<evidence type="ECO:0000256" key="9">
    <source>
        <dbReference type="HAMAP-Rule" id="MF_00211"/>
    </source>
</evidence>
<organism evidence="12 13">
    <name type="scientific">Roseburia amylophila</name>
    <dbReference type="NCBI Taxonomy" id="2981794"/>
    <lineage>
        <taxon>Bacteria</taxon>
        <taxon>Bacillati</taxon>
        <taxon>Bacillota</taxon>
        <taxon>Clostridia</taxon>
        <taxon>Lachnospirales</taxon>
        <taxon>Lachnospiraceae</taxon>
        <taxon>Roseburia</taxon>
    </lineage>
</organism>
<dbReference type="SUPFAM" id="SSF47648">
    <property type="entry name" value="Nucleoside phosphorylase/phosphoribosyltransferase N-terminal domain"/>
    <property type="match status" value="1"/>
</dbReference>
<dbReference type="GO" id="GO:0000287">
    <property type="term" value="F:magnesium ion binding"/>
    <property type="evidence" value="ECO:0007669"/>
    <property type="project" value="UniProtKB-UniRule"/>
</dbReference>
<feature type="binding site" evidence="9">
    <location>
        <position position="225"/>
    </location>
    <ligand>
        <name>Mg(2+)</name>
        <dbReference type="ChEBI" id="CHEBI:18420"/>
        <label>2</label>
    </ligand>
</feature>
<gene>
    <name evidence="9 12" type="primary">trpD</name>
    <name evidence="12" type="ORF">LKD47_01355</name>
</gene>
<keyword evidence="5 9" id="KW-0822">Tryptophan biosynthesis</keyword>
<feature type="binding site" evidence="9">
    <location>
        <position position="225"/>
    </location>
    <ligand>
        <name>Mg(2+)</name>
        <dbReference type="ChEBI" id="CHEBI:18420"/>
        <label>1</label>
    </ligand>
</feature>
<dbReference type="InterPro" id="IPR000312">
    <property type="entry name" value="Glycosyl_Trfase_fam3"/>
</dbReference>
<sequence length="337" mass="35401">MKEYIELVAEGKDLTEEQAKAAMEILLSGEASQAQIGAFLMGLRMKGETLDELTGFAGVLRDKADTISPKVSNYVDLVGTGGDCTYTFNVSTTSAFVVAAAGLPVAKHGNRSISSKSGAGDVLEALGVNIMAEPAKVEACVEKAGIGFMFAQLFNKSMKYVGQARKEMGVRTVFNILGPLANPSRAKNMVVGVYDAALTEKIALAMSRLGVERAFVVSGKDNMDEITTTTETVISEIKDGKVNTFTITPEQFGLKRASLEELRGGDGTENAVITKKILSGEEKGAKRDIVLLNAGATLYVGGAASTIEDGITLAKEAIDSGKAAGKLAELVKVSNEA</sequence>
<dbReference type="PANTHER" id="PTHR43285:SF2">
    <property type="entry name" value="ANTHRANILATE PHOSPHORIBOSYLTRANSFERASE"/>
    <property type="match status" value="1"/>
</dbReference>
<evidence type="ECO:0000256" key="4">
    <source>
        <dbReference type="ARBA" id="ARBA00022679"/>
    </source>
</evidence>
<evidence type="ECO:0000256" key="1">
    <source>
        <dbReference type="ARBA" id="ARBA00004907"/>
    </source>
</evidence>
<dbReference type="PANTHER" id="PTHR43285">
    <property type="entry name" value="ANTHRANILATE PHOSPHORIBOSYLTRANSFERASE"/>
    <property type="match status" value="1"/>
</dbReference>
<comment type="similarity">
    <text evidence="8">In the C-terminal section; belongs to the anthranilate phosphoribosyltransferase family.</text>
</comment>
<feature type="binding site" evidence="9">
    <location>
        <position position="87"/>
    </location>
    <ligand>
        <name>5-phospho-alpha-D-ribose 1-diphosphate</name>
        <dbReference type="ChEBI" id="CHEBI:58017"/>
    </ligand>
</feature>
<feature type="binding site" evidence="9">
    <location>
        <position position="110"/>
    </location>
    <ligand>
        <name>anthranilate</name>
        <dbReference type="ChEBI" id="CHEBI:16567"/>
        <label>1</label>
    </ligand>
</feature>
<reference evidence="12" key="1">
    <citation type="submission" date="2021-10" db="EMBL/GenBank/DDBJ databases">
        <title>Anaerobic single-cell dispensing facilitates the cultivation of human gut bacteria.</title>
        <authorList>
            <person name="Afrizal A."/>
        </authorList>
    </citation>
    <scope>NUCLEOTIDE SEQUENCE</scope>
    <source>
        <strain evidence="12">CLA-AA-H204</strain>
    </source>
</reference>
<feature type="binding site" evidence="9">
    <location>
        <position position="91"/>
    </location>
    <ligand>
        <name>Mg(2+)</name>
        <dbReference type="ChEBI" id="CHEBI:18420"/>
        <label>1</label>
    </ligand>
</feature>
<comment type="caution">
    <text evidence="9">Lacks conserved residue(s) required for the propagation of feature annotation.</text>
</comment>
<feature type="binding site" evidence="9">
    <location>
        <begin position="89"/>
        <end position="92"/>
    </location>
    <ligand>
        <name>5-phospho-alpha-D-ribose 1-diphosphate</name>
        <dbReference type="ChEBI" id="CHEBI:58017"/>
    </ligand>
</feature>
<evidence type="ECO:0000256" key="5">
    <source>
        <dbReference type="ARBA" id="ARBA00022822"/>
    </source>
</evidence>
<dbReference type="SUPFAM" id="SSF52418">
    <property type="entry name" value="Nucleoside phosphorylase/phosphoribosyltransferase catalytic domain"/>
    <property type="match status" value="1"/>
</dbReference>
<feature type="binding site" evidence="9">
    <location>
        <position position="224"/>
    </location>
    <ligand>
        <name>Mg(2+)</name>
        <dbReference type="ChEBI" id="CHEBI:18420"/>
        <label>2</label>
    </ligand>
</feature>
<dbReference type="GO" id="GO:0004048">
    <property type="term" value="F:anthranilate phosphoribosyltransferase activity"/>
    <property type="evidence" value="ECO:0007669"/>
    <property type="project" value="UniProtKB-UniRule"/>
</dbReference>
<feature type="binding site" evidence="9">
    <location>
        <position position="79"/>
    </location>
    <ligand>
        <name>anthranilate</name>
        <dbReference type="ChEBI" id="CHEBI:16567"/>
        <label>1</label>
    </ligand>
</feature>
<evidence type="ECO:0000256" key="7">
    <source>
        <dbReference type="ARBA" id="ARBA00052328"/>
    </source>
</evidence>
<accession>A0AAW4WC93</accession>
<feature type="binding site" evidence="9">
    <location>
        <position position="79"/>
    </location>
    <ligand>
        <name>5-phospho-alpha-D-ribose 1-diphosphate</name>
        <dbReference type="ChEBI" id="CHEBI:58017"/>
    </ligand>
</feature>
<dbReference type="EMBL" id="JAJEQW010000001">
    <property type="protein sequence ID" value="MCC2240949.1"/>
    <property type="molecule type" value="Genomic_DNA"/>
</dbReference>
<name>A0AAW4WC93_9FIRM</name>
<evidence type="ECO:0000313" key="13">
    <source>
        <dbReference type="Proteomes" id="UP001198893"/>
    </source>
</evidence>
<keyword evidence="2 9" id="KW-0028">Amino-acid biosynthesis</keyword>
<dbReference type="GO" id="GO:0000162">
    <property type="term" value="P:L-tryptophan biosynthetic process"/>
    <property type="evidence" value="ECO:0007669"/>
    <property type="project" value="UniProtKB-UniRule"/>
</dbReference>
<keyword evidence="3 9" id="KW-0328">Glycosyltransferase</keyword>
<dbReference type="Gene3D" id="3.40.1030.10">
    <property type="entry name" value="Nucleoside phosphorylase/phosphoribosyltransferase catalytic domain"/>
    <property type="match status" value="1"/>
</dbReference>
<dbReference type="Pfam" id="PF02885">
    <property type="entry name" value="Glycos_trans_3N"/>
    <property type="match status" value="1"/>
</dbReference>
<keyword evidence="9" id="KW-0479">Metal-binding</keyword>
<protein>
    <recommendedName>
        <fullName evidence="9">Anthranilate phosphoribosyltransferase</fullName>
        <ecNumber evidence="9">2.4.2.18</ecNumber>
    </recommendedName>
</protein>
<dbReference type="InterPro" id="IPR005940">
    <property type="entry name" value="Anthranilate_Pribosyl_Tfrase"/>
</dbReference>
<dbReference type="GO" id="GO:0005829">
    <property type="term" value="C:cytosol"/>
    <property type="evidence" value="ECO:0007669"/>
    <property type="project" value="TreeGrafter"/>
</dbReference>
<feature type="binding site" evidence="9">
    <location>
        <begin position="107"/>
        <end position="115"/>
    </location>
    <ligand>
        <name>5-phospho-alpha-D-ribose 1-diphosphate</name>
        <dbReference type="ChEBI" id="CHEBI:58017"/>
    </ligand>
</feature>
<dbReference type="AlphaFoldDB" id="A0AAW4WC93"/>
<evidence type="ECO:0000259" key="10">
    <source>
        <dbReference type="Pfam" id="PF00591"/>
    </source>
</evidence>
<feature type="domain" description="Glycosyl transferase family 3 N-terminal" evidence="11">
    <location>
        <begin position="2"/>
        <end position="64"/>
    </location>
</feature>
<feature type="binding site" evidence="9">
    <location>
        <position position="119"/>
    </location>
    <ligand>
        <name>5-phospho-alpha-D-ribose 1-diphosphate</name>
        <dbReference type="ChEBI" id="CHEBI:58017"/>
    </ligand>
</feature>
<feature type="binding site" evidence="9">
    <location>
        <position position="165"/>
    </location>
    <ligand>
        <name>anthranilate</name>
        <dbReference type="ChEBI" id="CHEBI:16567"/>
        <label>2</label>
    </ligand>
</feature>
<dbReference type="Proteomes" id="UP001198893">
    <property type="component" value="Unassembled WGS sequence"/>
</dbReference>
<evidence type="ECO:0000256" key="2">
    <source>
        <dbReference type="ARBA" id="ARBA00022605"/>
    </source>
</evidence>
<dbReference type="FunFam" id="3.40.1030.10:FF:000002">
    <property type="entry name" value="Anthranilate phosphoribosyltransferase"/>
    <property type="match status" value="1"/>
</dbReference>
<keyword evidence="4 9" id="KW-0808">Transferase</keyword>
<dbReference type="HAMAP" id="MF_00211">
    <property type="entry name" value="TrpD"/>
    <property type="match status" value="1"/>
</dbReference>
<proteinExistence type="inferred from homology"/>
<evidence type="ECO:0000256" key="6">
    <source>
        <dbReference type="ARBA" id="ARBA00023141"/>
    </source>
</evidence>
<feature type="binding site" evidence="9">
    <location>
        <begin position="82"/>
        <end position="83"/>
    </location>
    <ligand>
        <name>5-phospho-alpha-D-ribose 1-diphosphate</name>
        <dbReference type="ChEBI" id="CHEBI:58017"/>
    </ligand>
</feature>
<comment type="pathway">
    <text evidence="1 9">Amino-acid biosynthesis; L-tryptophan biosynthesis; L-tryptophan from chorismate: step 2/5.</text>
</comment>
<dbReference type="InterPro" id="IPR017459">
    <property type="entry name" value="Glycosyl_Trfase_fam3_N_dom"/>
</dbReference>
<comment type="catalytic activity">
    <reaction evidence="7 9">
        <text>N-(5-phospho-beta-D-ribosyl)anthranilate + diphosphate = 5-phospho-alpha-D-ribose 1-diphosphate + anthranilate</text>
        <dbReference type="Rhea" id="RHEA:11768"/>
        <dbReference type="ChEBI" id="CHEBI:16567"/>
        <dbReference type="ChEBI" id="CHEBI:18277"/>
        <dbReference type="ChEBI" id="CHEBI:33019"/>
        <dbReference type="ChEBI" id="CHEBI:58017"/>
        <dbReference type="EC" id="2.4.2.18"/>
    </reaction>
</comment>
<dbReference type="InterPro" id="IPR036320">
    <property type="entry name" value="Glycosyl_Trfase_fam3_N_dom_sf"/>
</dbReference>
<dbReference type="Gene3D" id="1.20.970.10">
    <property type="entry name" value="Transferase, Pyrimidine Nucleoside Phosphorylase, Chain C"/>
    <property type="match status" value="1"/>
</dbReference>
<dbReference type="RefSeq" id="WP_022242608.1">
    <property type="nucleotide sequence ID" value="NZ_JAJEQW010000001.1"/>
</dbReference>
<dbReference type="EC" id="2.4.2.18" evidence="9"/>
<comment type="caution">
    <text evidence="12">The sequence shown here is derived from an EMBL/GenBank/DDBJ whole genome shotgun (WGS) entry which is preliminary data.</text>
</comment>
<comment type="similarity">
    <text evidence="9">Belongs to the anthranilate phosphoribosyltransferase family.</text>
</comment>
<comment type="subunit">
    <text evidence="9">Homodimer.</text>
</comment>
<dbReference type="InterPro" id="IPR035902">
    <property type="entry name" value="Nuc_phospho_transferase"/>
</dbReference>
<evidence type="ECO:0000313" key="12">
    <source>
        <dbReference type="EMBL" id="MCC2240949.1"/>
    </source>
</evidence>
<dbReference type="Pfam" id="PF00591">
    <property type="entry name" value="Glycos_transf_3"/>
    <property type="match status" value="1"/>
</dbReference>
<evidence type="ECO:0000256" key="3">
    <source>
        <dbReference type="ARBA" id="ARBA00022676"/>
    </source>
</evidence>
<comment type="cofactor">
    <cofactor evidence="9">
        <name>Mg(2+)</name>
        <dbReference type="ChEBI" id="CHEBI:18420"/>
    </cofactor>
    <text evidence="9">Binds 2 magnesium ions per monomer.</text>
</comment>
<comment type="function">
    <text evidence="9">Catalyzes the transfer of the phosphoribosyl group of 5-phosphorylribose-1-pyrophosphate (PRPP) to anthranilate to yield N-(5'-phosphoribosyl)-anthranilate (PRA).</text>
</comment>
<dbReference type="NCBIfam" id="TIGR01245">
    <property type="entry name" value="trpD"/>
    <property type="match status" value="1"/>
</dbReference>
<keyword evidence="9" id="KW-0460">Magnesium</keyword>
<feature type="domain" description="Glycosyl transferase family 3" evidence="10">
    <location>
        <begin position="73"/>
        <end position="324"/>
    </location>
</feature>
<evidence type="ECO:0000259" key="11">
    <source>
        <dbReference type="Pfam" id="PF02885"/>
    </source>
</evidence>